<organism evidence="1 2">
    <name type="scientific">Melipona bicolor</name>
    <dbReference type="NCBI Taxonomy" id="60889"/>
    <lineage>
        <taxon>Eukaryota</taxon>
        <taxon>Metazoa</taxon>
        <taxon>Ecdysozoa</taxon>
        <taxon>Arthropoda</taxon>
        <taxon>Hexapoda</taxon>
        <taxon>Insecta</taxon>
        <taxon>Pterygota</taxon>
        <taxon>Neoptera</taxon>
        <taxon>Endopterygota</taxon>
        <taxon>Hymenoptera</taxon>
        <taxon>Apocrita</taxon>
        <taxon>Aculeata</taxon>
        <taxon>Apoidea</taxon>
        <taxon>Anthophila</taxon>
        <taxon>Apidae</taxon>
        <taxon>Melipona</taxon>
    </lineage>
</organism>
<evidence type="ECO:0000313" key="2">
    <source>
        <dbReference type="Proteomes" id="UP001177670"/>
    </source>
</evidence>
<accession>A0AA40G896</accession>
<name>A0AA40G896_9HYME</name>
<reference evidence="1" key="1">
    <citation type="submission" date="2021-10" db="EMBL/GenBank/DDBJ databases">
        <title>Melipona bicolor Genome sequencing and assembly.</title>
        <authorList>
            <person name="Araujo N.S."/>
            <person name="Arias M.C."/>
        </authorList>
    </citation>
    <scope>NUCLEOTIDE SEQUENCE</scope>
    <source>
        <strain evidence="1">USP_2M_L1-L4_2017</strain>
        <tissue evidence="1">Whole body</tissue>
    </source>
</reference>
<dbReference type="EMBL" id="JAHYIQ010000004">
    <property type="protein sequence ID" value="KAK1132904.1"/>
    <property type="molecule type" value="Genomic_DNA"/>
</dbReference>
<dbReference type="Proteomes" id="UP001177670">
    <property type="component" value="Unassembled WGS sequence"/>
</dbReference>
<protein>
    <submittedName>
        <fullName evidence="1">Uncharacterized protein</fullName>
    </submittedName>
</protein>
<evidence type="ECO:0000313" key="1">
    <source>
        <dbReference type="EMBL" id="KAK1132904.1"/>
    </source>
</evidence>
<keyword evidence="2" id="KW-1185">Reference proteome</keyword>
<gene>
    <name evidence="1" type="ORF">K0M31_014272</name>
</gene>
<proteinExistence type="predicted"/>
<dbReference type="AlphaFoldDB" id="A0AA40G896"/>
<comment type="caution">
    <text evidence="1">The sequence shown here is derived from an EMBL/GenBank/DDBJ whole genome shotgun (WGS) entry which is preliminary data.</text>
</comment>
<sequence length="52" mass="5563">MTSGTEVWYTGCCPCSNPPSSVIETSDVCRIADDVDIKPARRCLASSAERIA</sequence>